<feature type="region of interest" description="Disordered" evidence="7">
    <location>
        <begin position="157"/>
        <end position="189"/>
    </location>
</feature>
<dbReference type="InterPro" id="IPR001623">
    <property type="entry name" value="DnaJ_domain"/>
</dbReference>
<dbReference type="PROSITE" id="PS50076">
    <property type="entry name" value="DNAJ_2"/>
    <property type="match status" value="1"/>
</dbReference>
<organism evidence="9 10">
    <name type="scientific">Zymoseptoria brevis</name>
    <dbReference type="NCBI Taxonomy" id="1047168"/>
    <lineage>
        <taxon>Eukaryota</taxon>
        <taxon>Fungi</taxon>
        <taxon>Dikarya</taxon>
        <taxon>Ascomycota</taxon>
        <taxon>Pezizomycotina</taxon>
        <taxon>Dothideomycetes</taxon>
        <taxon>Dothideomycetidae</taxon>
        <taxon>Mycosphaerellales</taxon>
        <taxon>Mycosphaerellaceae</taxon>
        <taxon>Zymoseptoria</taxon>
    </lineage>
</organism>
<dbReference type="OrthoDB" id="376357at2759"/>
<gene>
    <name evidence="9" type="ORF">TI39_contig368g00007</name>
</gene>
<dbReference type="InterPro" id="IPR052094">
    <property type="entry name" value="Pre-mRNA-splicing_ERAD"/>
</dbReference>
<dbReference type="SMART" id="SM00271">
    <property type="entry name" value="DnaJ"/>
    <property type="match status" value="1"/>
</dbReference>
<dbReference type="EMBL" id="LAFY01000360">
    <property type="protein sequence ID" value="KJX99221.1"/>
    <property type="molecule type" value="Genomic_DNA"/>
</dbReference>
<dbReference type="InterPro" id="IPR036869">
    <property type="entry name" value="J_dom_sf"/>
</dbReference>
<dbReference type="PANTHER" id="PTHR44313">
    <property type="entry name" value="DNAJ HOMOLOG SUBFAMILY C MEMBER 17"/>
    <property type="match status" value="1"/>
</dbReference>
<feature type="coiled-coil region" evidence="6">
    <location>
        <begin position="376"/>
        <end position="405"/>
    </location>
</feature>
<name>A0A0F4GP85_9PEZI</name>
<feature type="compositionally biased region" description="Basic and acidic residues" evidence="7">
    <location>
        <begin position="157"/>
        <end position="177"/>
    </location>
</feature>
<evidence type="ECO:0000259" key="8">
    <source>
        <dbReference type="PROSITE" id="PS50076"/>
    </source>
</evidence>
<evidence type="ECO:0000256" key="7">
    <source>
        <dbReference type="SAM" id="MobiDB-lite"/>
    </source>
</evidence>
<dbReference type="AlphaFoldDB" id="A0A0F4GP85"/>
<reference evidence="9 10" key="1">
    <citation type="submission" date="2015-03" db="EMBL/GenBank/DDBJ databases">
        <title>RNA-seq based gene annotation and comparative genomics of four Zymoseptoria species reveal species-specific pathogenicity related genes and transposable element activity.</title>
        <authorList>
            <person name="Grandaubert J."/>
            <person name="Bhattacharyya A."/>
            <person name="Stukenbrock E.H."/>
        </authorList>
    </citation>
    <scope>NUCLEOTIDE SEQUENCE [LARGE SCALE GENOMIC DNA]</scope>
    <source>
        <strain evidence="9 10">Zb18110</strain>
    </source>
</reference>
<proteinExistence type="predicted"/>
<sequence>MAADGDLKEHALNSSHDFYDLLGVPSTANDSEIRRAYRKTALKYHPDKVGASDTAALEKFHLLQIAYDVLLESDVRQLYDNARRAREDKKEREQAYEGRRRQMKDDLERRENAGVAGLKRKREEANEEEAFQRELKRLAADGARRRREREEQLRKEALEEFERENAERNGIRPDADQHSTPVKASQTGTEEIDRTITLRYPADTKGATSELLGKEELITRFQRFGNIEDAVLRNKKLKGEGEKHRREYTTAIIVFKSIVGAHAAVTDVPTLASSAEGANWSVFENVTWASGREPDCIPKMKSAGTPKTNGSAPREAFTGAAPTTPVLNKIKDADVGGGGLRKVPSFGSFKGTPKASAQTSTPGGVGSPSMEELTMIRLKNAERRRLAEKLRKEEAEVEAAEAEEKTA</sequence>
<dbReference type="PRINTS" id="PR00625">
    <property type="entry name" value="JDOMAIN"/>
</dbReference>
<feature type="region of interest" description="Disordered" evidence="7">
    <location>
        <begin position="344"/>
        <end position="370"/>
    </location>
</feature>
<evidence type="ECO:0000256" key="4">
    <source>
        <dbReference type="ARBA" id="ARBA00023186"/>
    </source>
</evidence>
<dbReference type="STRING" id="1047168.A0A0F4GP85"/>
<dbReference type="Gene3D" id="1.10.287.110">
    <property type="entry name" value="DnaJ domain"/>
    <property type="match status" value="1"/>
</dbReference>
<dbReference type="Proteomes" id="UP000033647">
    <property type="component" value="Unassembled WGS sequence"/>
</dbReference>
<evidence type="ECO:0000256" key="2">
    <source>
        <dbReference type="ARBA" id="ARBA00004496"/>
    </source>
</evidence>
<evidence type="ECO:0000256" key="5">
    <source>
        <dbReference type="ARBA" id="ARBA00023242"/>
    </source>
</evidence>
<dbReference type="PANTHER" id="PTHR44313:SF1">
    <property type="entry name" value="DNAJ HOMOLOG SUBFAMILY C MEMBER 17"/>
    <property type="match status" value="1"/>
</dbReference>
<feature type="domain" description="J" evidence="8">
    <location>
        <begin position="17"/>
        <end position="83"/>
    </location>
</feature>
<keyword evidence="6" id="KW-0175">Coiled coil</keyword>
<protein>
    <submittedName>
        <fullName evidence="9">Cell cycle control protein</fullName>
    </submittedName>
</protein>
<keyword evidence="10" id="KW-1185">Reference proteome</keyword>
<feature type="compositionally biased region" description="Polar residues" evidence="7">
    <location>
        <begin position="178"/>
        <end position="189"/>
    </location>
</feature>
<evidence type="ECO:0000256" key="6">
    <source>
        <dbReference type="SAM" id="Coils"/>
    </source>
</evidence>
<dbReference type="GO" id="GO:0005737">
    <property type="term" value="C:cytoplasm"/>
    <property type="evidence" value="ECO:0007669"/>
    <property type="project" value="UniProtKB-SubCell"/>
</dbReference>
<dbReference type="SUPFAM" id="SSF46565">
    <property type="entry name" value="Chaperone J-domain"/>
    <property type="match status" value="1"/>
</dbReference>
<dbReference type="Pfam" id="PF00226">
    <property type="entry name" value="DnaJ"/>
    <property type="match status" value="1"/>
</dbReference>
<keyword evidence="5" id="KW-0539">Nucleus</keyword>
<evidence type="ECO:0000313" key="10">
    <source>
        <dbReference type="Proteomes" id="UP000033647"/>
    </source>
</evidence>
<comment type="subcellular location">
    <subcellularLocation>
        <location evidence="2">Cytoplasm</location>
    </subcellularLocation>
    <subcellularLocation>
        <location evidence="1">Nucleus</location>
    </subcellularLocation>
</comment>
<evidence type="ECO:0000256" key="3">
    <source>
        <dbReference type="ARBA" id="ARBA00022490"/>
    </source>
</evidence>
<dbReference type="GO" id="GO:0000390">
    <property type="term" value="P:spliceosomal complex disassembly"/>
    <property type="evidence" value="ECO:0007669"/>
    <property type="project" value="TreeGrafter"/>
</dbReference>
<evidence type="ECO:0000313" key="9">
    <source>
        <dbReference type="EMBL" id="KJX99221.1"/>
    </source>
</evidence>
<comment type="caution">
    <text evidence="9">The sequence shown here is derived from an EMBL/GenBank/DDBJ whole genome shotgun (WGS) entry which is preliminary data.</text>
</comment>
<evidence type="ECO:0000256" key="1">
    <source>
        <dbReference type="ARBA" id="ARBA00004123"/>
    </source>
</evidence>
<accession>A0A0F4GP85</accession>
<keyword evidence="3" id="KW-0963">Cytoplasm</keyword>
<keyword evidence="4" id="KW-0143">Chaperone</keyword>
<feature type="region of interest" description="Disordered" evidence="7">
    <location>
        <begin position="83"/>
        <end position="130"/>
    </location>
</feature>
<dbReference type="GO" id="GO:0005681">
    <property type="term" value="C:spliceosomal complex"/>
    <property type="evidence" value="ECO:0007669"/>
    <property type="project" value="TreeGrafter"/>
</dbReference>
<feature type="compositionally biased region" description="Basic and acidic residues" evidence="7">
    <location>
        <begin position="83"/>
        <end position="112"/>
    </location>
</feature>
<dbReference type="CDD" id="cd06257">
    <property type="entry name" value="DnaJ"/>
    <property type="match status" value="1"/>
</dbReference>